<evidence type="ECO:0000256" key="2">
    <source>
        <dbReference type="SAM" id="MobiDB-lite"/>
    </source>
</evidence>
<dbReference type="PANTHER" id="PTHR11895">
    <property type="entry name" value="TRANSAMIDASE"/>
    <property type="match status" value="1"/>
</dbReference>
<dbReference type="GO" id="GO:0003824">
    <property type="term" value="F:catalytic activity"/>
    <property type="evidence" value="ECO:0007669"/>
    <property type="project" value="InterPro"/>
</dbReference>
<protein>
    <submittedName>
        <fullName evidence="5">Amidase-like isoform X2</fullName>
    </submittedName>
</protein>
<dbReference type="NCBIfam" id="NF005565">
    <property type="entry name" value="PRK07235.1"/>
    <property type="match status" value="1"/>
</dbReference>
<dbReference type="AlphaFoldDB" id="A0A9J7L6J7"/>
<feature type="compositionally biased region" description="Polar residues" evidence="2">
    <location>
        <begin position="1"/>
        <end position="11"/>
    </location>
</feature>
<dbReference type="OrthoDB" id="421993at2759"/>
<sequence>MQSGSASTASELYSPPAVRTPSLQQLSQSAAKFNLDIDEAELKQYQDVIKEALVSYDRVDKMTEPIPAVKWPRTPGWRPDPEDNPHNAWYFRTEITGASTGKLHGKTVAIKDNVAVAGVPMMNGSRIMEGYVPDYDATIVTRILDAGGSIKGKSSCEDLCLSGDSFTSVTGPVLNAHDRTRSAGGSSSGSATLLALEQVDMATGGDQGGSIRIPAAWSGVVGLKPTYGLVPYTGCVPVDITLDHVGPMARTVDDVALMLEVIAGYDNGLDPRQPANLTVPEYTKQLTGDLGGIRVGLLKEGFGSESAEADVDELVRAQAHRLTSAGAVVEDMSVPLHYPDASHIYNVINEGCLETMIKGNGLGVGWKGFYPTSMLDALAKGYRTRAHDMPPTGKFTYLLYDCITTNYGNRFYAKGQNLSRMLTHAYNQALSRYDVIIMPTIPFKATKLPNKDISTSEICKMALNFGQMSNVCPFNLTGHPALSINAGFSQGLPVGMMIVGRHFDDATVLKVAHAFENIRDSKI</sequence>
<dbReference type="Gene3D" id="3.90.1300.10">
    <property type="entry name" value="Amidase signature (AS) domain"/>
    <property type="match status" value="1"/>
</dbReference>
<dbReference type="PANTHER" id="PTHR11895:SF170">
    <property type="entry name" value="AMIDASE"/>
    <property type="match status" value="1"/>
</dbReference>
<accession>A0A9J7L6J7</accession>
<evidence type="ECO:0000256" key="1">
    <source>
        <dbReference type="ARBA" id="ARBA00009199"/>
    </source>
</evidence>
<proteinExistence type="inferred from homology"/>
<feature type="region of interest" description="Disordered" evidence="2">
    <location>
        <begin position="1"/>
        <end position="24"/>
    </location>
</feature>
<dbReference type="Gene3D" id="1.10.20.60">
    <property type="entry name" value="Glu-tRNAGln amidotransferase C subunit, N-terminal domain"/>
    <property type="match status" value="1"/>
</dbReference>
<organism evidence="4 5">
    <name type="scientific">Branchiostoma floridae</name>
    <name type="common">Florida lancelet</name>
    <name type="synonym">Amphioxus</name>
    <dbReference type="NCBI Taxonomy" id="7739"/>
    <lineage>
        <taxon>Eukaryota</taxon>
        <taxon>Metazoa</taxon>
        <taxon>Chordata</taxon>
        <taxon>Cephalochordata</taxon>
        <taxon>Leptocardii</taxon>
        <taxon>Amphioxiformes</taxon>
        <taxon>Branchiostomatidae</taxon>
        <taxon>Branchiostoma</taxon>
    </lineage>
</organism>
<evidence type="ECO:0000313" key="5">
    <source>
        <dbReference type="RefSeq" id="XP_035676962.1"/>
    </source>
</evidence>
<dbReference type="InterPro" id="IPR000120">
    <property type="entry name" value="Amidase"/>
</dbReference>
<reference evidence="4" key="1">
    <citation type="journal article" date="2020" name="Nat. Ecol. Evol.">
        <title>Deeply conserved synteny resolves early events in vertebrate evolution.</title>
        <authorList>
            <person name="Simakov O."/>
            <person name="Marletaz F."/>
            <person name="Yue J.X."/>
            <person name="O'Connell B."/>
            <person name="Jenkins J."/>
            <person name="Brandt A."/>
            <person name="Calef R."/>
            <person name="Tung C.H."/>
            <person name="Huang T.K."/>
            <person name="Schmutz J."/>
            <person name="Satoh N."/>
            <person name="Yu J.K."/>
            <person name="Putnam N.H."/>
            <person name="Green R.E."/>
            <person name="Rokhsar D.S."/>
        </authorList>
    </citation>
    <scope>NUCLEOTIDE SEQUENCE [LARGE SCALE GENOMIC DNA]</scope>
    <source>
        <strain evidence="4">S238N-H82</strain>
    </source>
</reference>
<dbReference type="SUPFAM" id="SSF75304">
    <property type="entry name" value="Amidase signature (AS) enzymes"/>
    <property type="match status" value="1"/>
</dbReference>
<evidence type="ECO:0000259" key="3">
    <source>
        <dbReference type="Pfam" id="PF01425"/>
    </source>
</evidence>
<dbReference type="Pfam" id="PF01425">
    <property type="entry name" value="Amidase"/>
    <property type="match status" value="1"/>
</dbReference>
<dbReference type="InterPro" id="IPR020556">
    <property type="entry name" value="Amidase_CS"/>
</dbReference>
<name>A0A9J7L6J7_BRAFL</name>
<dbReference type="RefSeq" id="XP_035676962.1">
    <property type="nucleotide sequence ID" value="XM_035821069.1"/>
</dbReference>
<gene>
    <name evidence="5" type="primary">LOC118416031</name>
</gene>
<dbReference type="InterPro" id="IPR036928">
    <property type="entry name" value="AS_sf"/>
</dbReference>
<reference evidence="5" key="2">
    <citation type="submission" date="2025-08" db="UniProtKB">
        <authorList>
            <consortium name="RefSeq"/>
        </authorList>
    </citation>
    <scope>IDENTIFICATION</scope>
    <source>
        <strain evidence="5">S238N-H82</strain>
        <tissue evidence="5">Testes</tissue>
    </source>
</reference>
<feature type="domain" description="Amidase" evidence="3">
    <location>
        <begin position="93"/>
        <end position="509"/>
    </location>
</feature>
<dbReference type="GeneID" id="118416031"/>
<dbReference type="Proteomes" id="UP000001554">
    <property type="component" value="Chromosome 5"/>
</dbReference>
<keyword evidence="4" id="KW-1185">Reference proteome</keyword>
<comment type="similarity">
    <text evidence="1">Belongs to the amidase family.</text>
</comment>
<dbReference type="PROSITE" id="PS00571">
    <property type="entry name" value="AMIDASES"/>
    <property type="match status" value="1"/>
</dbReference>
<evidence type="ECO:0000313" key="4">
    <source>
        <dbReference type="Proteomes" id="UP000001554"/>
    </source>
</evidence>
<dbReference type="InterPro" id="IPR023631">
    <property type="entry name" value="Amidase_dom"/>
</dbReference>